<keyword evidence="5" id="KW-0547">Nucleotide-binding</keyword>
<evidence type="ECO:0000256" key="3">
    <source>
        <dbReference type="ARBA" id="ARBA00022553"/>
    </source>
</evidence>
<evidence type="ECO:0000256" key="7">
    <source>
        <dbReference type="ARBA" id="ARBA00022840"/>
    </source>
</evidence>
<protein>
    <recommendedName>
        <fullName evidence="2">histidine kinase</fullName>
        <ecNumber evidence="2">2.7.13.3</ecNumber>
    </recommendedName>
</protein>
<accession>A0A3S1B6M8</accession>
<gene>
    <name evidence="12" type="ORF">EJP77_13545</name>
</gene>
<keyword evidence="9" id="KW-0175">Coiled coil</keyword>
<evidence type="ECO:0000256" key="6">
    <source>
        <dbReference type="ARBA" id="ARBA00022777"/>
    </source>
</evidence>
<dbReference type="InterPro" id="IPR011712">
    <property type="entry name" value="Sig_transdc_His_kin_sub3_dim/P"/>
</dbReference>
<feature type="coiled-coil region" evidence="9">
    <location>
        <begin position="54"/>
        <end position="81"/>
    </location>
</feature>
<dbReference type="Pfam" id="PF07730">
    <property type="entry name" value="HisKA_3"/>
    <property type="match status" value="1"/>
</dbReference>
<dbReference type="InterPro" id="IPR050482">
    <property type="entry name" value="Sensor_HK_TwoCompSys"/>
</dbReference>
<keyword evidence="6 12" id="KW-0418">Kinase</keyword>
<feature type="domain" description="Histidine kinase/HSP90-like ATPase" evidence="11">
    <location>
        <begin position="185"/>
        <end position="279"/>
    </location>
</feature>
<evidence type="ECO:0000259" key="11">
    <source>
        <dbReference type="SMART" id="SM00387"/>
    </source>
</evidence>
<dbReference type="Gene3D" id="3.30.565.10">
    <property type="entry name" value="Histidine kinase-like ATPase, C-terminal domain"/>
    <property type="match status" value="1"/>
</dbReference>
<evidence type="ECO:0000256" key="10">
    <source>
        <dbReference type="SAM" id="Phobius"/>
    </source>
</evidence>
<dbReference type="GO" id="GO:0016020">
    <property type="term" value="C:membrane"/>
    <property type="evidence" value="ECO:0007669"/>
    <property type="project" value="InterPro"/>
</dbReference>
<keyword evidence="4" id="KW-0808">Transferase</keyword>
<dbReference type="InterPro" id="IPR036890">
    <property type="entry name" value="HATPase_C_sf"/>
</dbReference>
<dbReference type="SUPFAM" id="SSF55874">
    <property type="entry name" value="ATPase domain of HSP90 chaperone/DNA topoisomerase II/histidine kinase"/>
    <property type="match status" value="1"/>
</dbReference>
<keyword evidence="10" id="KW-1133">Transmembrane helix</keyword>
<dbReference type="OrthoDB" id="773385at2"/>
<feature type="transmembrane region" description="Helical" evidence="10">
    <location>
        <begin position="6"/>
        <end position="24"/>
    </location>
</feature>
<evidence type="ECO:0000313" key="13">
    <source>
        <dbReference type="Proteomes" id="UP000272464"/>
    </source>
</evidence>
<sequence>MSYRQIKWMILIVPSIIVGLWEFVRHQFLVSYISMGLGNFITPVILFVVSITLLYRLFAMLERVQNELNEERAQKAQLVAREQLARELHDGIAQSLFLLSVKIDKAERRQNQAGAGGELKLDELRKTVHEVNRYVRQSISNLKYPPAASNLGQMTLRHRIIQMMDELQVHVQMDWALKDADFTAKEQVELLACIREALLNAKKHAPASQITLQGEGDSQCWRVRVTDNGPGFGANIHTEVRDKYGLKIMRERAEEMGWTISIGSEKGMTMVLIEKGGTQH</sequence>
<dbReference type="GO" id="GO:0000155">
    <property type="term" value="F:phosphorelay sensor kinase activity"/>
    <property type="evidence" value="ECO:0007669"/>
    <property type="project" value="InterPro"/>
</dbReference>
<proteinExistence type="predicted"/>
<feature type="transmembrane region" description="Helical" evidence="10">
    <location>
        <begin position="36"/>
        <end position="58"/>
    </location>
</feature>
<evidence type="ECO:0000256" key="1">
    <source>
        <dbReference type="ARBA" id="ARBA00000085"/>
    </source>
</evidence>
<dbReference type="GO" id="GO:0005524">
    <property type="term" value="F:ATP binding"/>
    <property type="evidence" value="ECO:0007669"/>
    <property type="project" value="UniProtKB-KW"/>
</dbReference>
<dbReference type="Proteomes" id="UP000272464">
    <property type="component" value="Unassembled WGS sequence"/>
</dbReference>
<dbReference type="EMBL" id="RZNX01000005">
    <property type="protein sequence ID" value="RUT29841.1"/>
    <property type="molecule type" value="Genomic_DNA"/>
</dbReference>
<evidence type="ECO:0000313" key="12">
    <source>
        <dbReference type="EMBL" id="RUT29841.1"/>
    </source>
</evidence>
<organism evidence="12 13">
    <name type="scientific">Paenibacillus zeisoli</name>
    <dbReference type="NCBI Taxonomy" id="2496267"/>
    <lineage>
        <taxon>Bacteria</taxon>
        <taxon>Bacillati</taxon>
        <taxon>Bacillota</taxon>
        <taxon>Bacilli</taxon>
        <taxon>Bacillales</taxon>
        <taxon>Paenibacillaceae</taxon>
        <taxon>Paenibacillus</taxon>
    </lineage>
</organism>
<name>A0A3S1B6M8_9BACL</name>
<keyword evidence="3" id="KW-0597">Phosphoprotein</keyword>
<evidence type="ECO:0000256" key="2">
    <source>
        <dbReference type="ARBA" id="ARBA00012438"/>
    </source>
</evidence>
<keyword evidence="13" id="KW-1185">Reference proteome</keyword>
<dbReference type="PANTHER" id="PTHR24421">
    <property type="entry name" value="NITRATE/NITRITE SENSOR PROTEIN NARX-RELATED"/>
    <property type="match status" value="1"/>
</dbReference>
<dbReference type="EC" id="2.7.13.3" evidence="2"/>
<dbReference type="PANTHER" id="PTHR24421:SF10">
    <property type="entry name" value="NITRATE_NITRITE SENSOR PROTEIN NARQ"/>
    <property type="match status" value="1"/>
</dbReference>
<evidence type="ECO:0000256" key="5">
    <source>
        <dbReference type="ARBA" id="ARBA00022741"/>
    </source>
</evidence>
<evidence type="ECO:0000256" key="9">
    <source>
        <dbReference type="SAM" id="Coils"/>
    </source>
</evidence>
<comment type="catalytic activity">
    <reaction evidence="1">
        <text>ATP + protein L-histidine = ADP + protein N-phospho-L-histidine.</text>
        <dbReference type="EC" id="2.7.13.3"/>
    </reaction>
</comment>
<dbReference type="SMART" id="SM00387">
    <property type="entry name" value="HATPase_c"/>
    <property type="match status" value="1"/>
</dbReference>
<dbReference type="AlphaFoldDB" id="A0A3S1B6M8"/>
<dbReference type="CDD" id="cd16917">
    <property type="entry name" value="HATPase_UhpB-NarQ-NarX-like"/>
    <property type="match status" value="1"/>
</dbReference>
<dbReference type="Pfam" id="PF02518">
    <property type="entry name" value="HATPase_c"/>
    <property type="match status" value="1"/>
</dbReference>
<comment type="caution">
    <text evidence="12">The sequence shown here is derived from an EMBL/GenBank/DDBJ whole genome shotgun (WGS) entry which is preliminary data.</text>
</comment>
<dbReference type="RefSeq" id="WP_127199785.1">
    <property type="nucleotide sequence ID" value="NZ_RZNX01000005.1"/>
</dbReference>
<evidence type="ECO:0000256" key="8">
    <source>
        <dbReference type="ARBA" id="ARBA00023012"/>
    </source>
</evidence>
<keyword evidence="8" id="KW-0902">Two-component regulatory system</keyword>
<dbReference type="GO" id="GO:0046983">
    <property type="term" value="F:protein dimerization activity"/>
    <property type="evidence" value="ECO:0007669"/>
    <property type="project" value="InterPro"/>
</dbReference>
<dbReference type="InterPro" id="IPR003594">
    <property type="entry name" value="HATPase_dom"/>
</dbReference>
<keyword evidence="10" id="KW-0472">Membrane</keyword>
<keyword evidence="10" id="KW-0812">Transmembrane</keyword>
<evidence type="ECO:0000256" key="4">
    <source>
        <dbReference type="ARBA" id="ARBA00022679"/>
    </source>
</evidence>
<keyword evidence="7" id="KW-0067">ATP-binding</keyword>
<dbReference type="Gene3D" id="1.20.5.1930">
    <property type="match status" value="1"/>
</dbReference>
<reference evidence="12 13" key="1">
    <citation type="submission" date="2018-12" db="EMBL/GenBank/DDBJ databases">
        <authorList>
            <person name="Sun L."/>
            <person name="Chen Z."/>
        </authorList>
    </citation>
    <scope>NUCLEOTIDE SEQUENCE [LARGE SCALE GENOMIC DNA]</scope>
    <source>
        <strain evidence="12 13">3-5-3</strain>
    </source>
</reference>